<dbReference type="EMBL" id="KC434506">
    <property type="protein sequence ID" value="AGQ49850.1"/>
    <property type="molecule type" value="mRNA"/>
</dbReference>
<keyword evidence="8" id="KW-0449">Lipoprotein</keyword>
<dbReference type="SUPFAM" id="SSF118251">
    <property type="entry name" value="Variant surface glycoprotein MITAT 1.2, VSG 221, C-terminal domain"/>
    <property type="match status" value="1"/>
</dbReference>
<evidence type="ECO:0000256" key="5">
    <source>
        <dbReference type="ARBA" id="ARBA00022729"/>
    </source>
</evidence>
<evidence type="ECO:0000256" key="2">
    <source>
        <dbReference type="ARBA" id="ARBA00004609"/>
    </source>
</evidence>
<evidence type="ECO:0000259" key="11">
    <source>
        <dbReference type="Pfam" id="PF13206"/>
    </source>
</evidence>
<evidence type="ECO:0000256" key="4">
    <source>
        <dbReference type="ARBA" id="ARBA00022622"/>
    </source>
</evidence>
<name>S5FUT7_9TRYP</name>
<dbReference type="Pfam" id="PF13206">
    <property type="entry name" value="VSG_B"/>
    <property type="match status" value="1"/>
</dbReference>
<dbReference type="AlphaFoldDB" id="S5FUT7"/>
<dbReference type="VEuPathDB" id="TriTrypDB:Tb927.11.19180"/>
<evidence type="ECO:0000256" key="1">
    <source>
        <dbReference type="ARBA" id="ARBA00002523"/>
    </source>
</evidence>
<dbReference type="InterPro" id="IPR025932">
    <property type="entry name" value="Trypano_VSG_B_N_dom"/>
</dbReference>
<feature type="signal peptide" evidence="10">
    <location>
        <begin position="1"/>
        <end position="23"/>
    </location>
</feature>
<evidence type="ECO:0000256" key="7">
    <source>
        <dbReference type="ARBA" id="ARBA00023180"/>
    </source>
</evidence>
<dbReference type="GO" id="GO:0098552">
    <property type="term" value="C:side of membrane"/>
    <property type="evidence" value="ECO:0007669"/>
    <property type="project" value="UniProtKB-KW"/>
</dbReference>
<evidence type="ECO:0000313" key="12">
    <source>
        <dbReference type="EMBL" id="AGQ49874.1"/>
    </source>
</evidence>
<dbReference type="EMBL" id="KC434530">
    <property type="protein sequence ID" value="AGQ49874.1"/>
    <property type="molecule type" value="mRNA"/>
</dbReference>
<proteinExistence type="evidence at transcript level"/>
<feature type="compositionally biased region" description="Polar residues" evidence="9">
    <location>
        <begin position="457"/>
        <end position="476"/>
    </location>
</feature>
<evidence type="ECO:0000256" key="6">
    <source>
        <dbReference type="ARBA" id="ARBA00023136"/>
    </source>
</evidence>
<dbReference type="InterPro" id="IPR027446">
    <property type="entry name" value="VSG_C_dom_sf"/>
</dbReference>
<evidence type="ECO:0000256" key="8">
    <source>
        <dbReference type="ARBA" id="ARBA00023288"/>
    </source>
</evidence>
<keyword evidence="6" id="KW-0472">Membrane</keyword>
<keyword evidence="5 10" id="KW-0732">Signal</keyword>
<keyword evidence="7" id="KW-0325">Glycoprotein</keyword>
<feature type="region of interest" description="Disordered" evidence="9">
    <location>
        <begin position="447"/>
        <end position="476"/>
    </location>
</feature>
<accession>S5FUT7</accession>
<keyword evidence="3" id="KW-1003">Cell membrane</keyword>
<evidence type="ECO:0000256" key="3">
    <source>
        <dbReference type="ARBA" id="ARBA00022475"/>
    </source>
</evidence>
<reference evidence="12" key="1">
    <citation type="journal article" date="2013" name="PLoS Pathog.">
        <title>Mosaic VSGs and the Scale of Trypanosoma brucei Antigenic Variation.</title>
        <authorList>
            <person name="Hall J.P."/>
            <person name="Wang H."/>
            <person name="Barry J.D."/>
        </authorList>
    </citation>
    <scope>NUCLEOTIDE SEQUENCE</scope>
    <source>
        <strain evidence="12">TREU927/4 GUTat 10.1</strain>
    </source>
</reference>
<organism evidence="12">
    <name type="scientific">Trypanosoma brucei</name>
    <dbReference type="NCBI Taxonomy" id="5691"/>
    <lineage>
        <taxon>Eukaryota</taxon>
        <taxon>Discoba</taxon>
        <taxon>Euglenozoa</taxon>
        <taxon>Kinetoplastea</taxon>
        <taxon>Metakinetoplastina</taxon>
        <taxon>Trypanosomatida</taxon>
        <taxon>Trypanosomatidae</taxon>
        <taxon>Trypanosoma</taxon>
    </lineage>
</organism>
<reference evidence="12" key="2">
    <citation type="submission" date="2013-01" db="EMBL/GenBank/DDBJ databases">
        <authorList>
            <person name="Hall J.P.J."/>
            <person name="Barry J.D."/>
        </authorList>
    </citation>
    <scope>NUCLEOTIDE SEQUENCE</scope>
    <source>
        <strain evidence="12">TREU927/4 GUTat 10.1</strain>
    </source>
</reference>
<feature type="chain" id="PRO_5007726953" evidence="10">
    <location>
        <begin position="24"/>
        <end position="493"/>
    </location>
</feature>
<feature type="domain" description="Trypanosome variant surface glycoprotein B-type N-terminal" evidence="11">
    <location>
        <begin position="15"/>
        <end position="368"/>
    </location>
</feature>
<comment type="function">
    <text evidence="1">VSG forms a coat on the surface of the parasite. The trypanosome evades the immune response of the host by expressing a series of antigenically distinct VSGs from an estimated 1000 VSG genes.</text>
</comment>
<dbReference type="GO" id="GO:0005886">
    <property type="term" value="C:plasma membrane"/>
    <property type="evidence" value="ECO:0007669"/>
    <property type="project" value="UniProtKB-SubCell"/>
</dbReference>
<evidence type="ECO:0000256" key="10">
    <source>
        <dbReference type="SAM" id="SignalP"/>
    </source>
</evidence>
<dbReference type="VEuPathDB" id="TriTrypDB:Tb427_000255500"/>
<protein>
    <submittedName>
        <fullName evidence="12">Variant surface glycoprotein</fullName>
    </submittedName>
</protein>
<dbReference type="Gene3D" id="4.10.110.20">
    <property type="entry name" value="Variant surface glycoprotein MITAT 1.2, VSG 221, C-terminal domain"/>
    <property type="match status" value="1"/>
</dbReference>
<evidence type="ECO:0000256" key="9">
    <source>
        <dbReference type="SAM" id="MobiDB-lite"/>
    </source>
</evidence>
<comment type="subcellular location">
    <subcellularLocation>
        <location evidence="2">Cell membrane</location>
        <topology evidence="2">Lipid-anchor</topology>
        <topology evidence="2">GPI-anchor</topology>
    </subcellularLocation>
</comment>
<keyword evidence="4" id="KW-0336">GPI-anchor</keyword>
<gene>
    <name evidence="12" type="primary">VSG</name>
</gene>
<sequence length="493" mass="51872">MSMKQGGAALVALILLTIDRVKAAADESEAAHRAMCALTEAASATFTAPSGTADNDGLNDKIQAANMSVADAQWQALFDDGAGSKPYDQTTSDNRTLADKLGGKEKWDGWRKAFADIKALNIGTKTEGEYPKINSEVDRKLARQQLRAVAAQANKLEMTMKPLKAFLSDGKINKINENLRKALYGGDGELSTPTLGKSFGADGSSWNNLCKGKENRKSIAGDFFCICTGAGAGTKQCSGAYGHTAHDSQPSINTGWTALQKSCGKREQSKATASTIYAAVAQWRTALTQKAQGGTENSVWLGTSSGTGQQCAGTDTNTCVDYSDFFKKTGGQDLSTLPWLQALTGAATQITQAEETAAAVKSLQAQMQALQGASVEIYSAAASGVLAKEMTIAIPTAPPTQREPQAQTQKKQAELAETECNAAKDEDECKTKTGCIYDKAADPKKKCTLSEEGKQPAENTAAGNQAGTDGKNTAGSNSFVINKAPLLLAVSLF</sequence>